<evidence type="ECO:0000313" key="1">
    <source>
        <dbReference type="EMBL" id="CAD0002313.1"/>
    </source>
</evidence>
<keyword evidence="2" id="KW-1185">Reference proteome</keyword>
<dbReference type="Proteomes" id="UP000530060">
    <property type="component" value="Unassembled WGS sequence"/>
</dbReference>
<dbReference type="AlphaFoldDB" id="A0A6V6YS94"/>
<organism evidence="1 2">
    <name type="scientific">Flavobacterium salmonis</name>
    <dbReference type="NCBI Taxonomy" id="2654844"/>
    <lineage>
        <taxon>Bacteria</taxon>
        <taxon>Pseudomonadati</taxon>
        <taxon>Bacteroidota</taxon>
        <taxon>Flavobacteriia</taxon>
        <taxon>Flavobacteriales</taxon>
        <taxon>Flavobacteriaceae</taxon>
        <taxon>Flavobacterium</taxon>
    </lineage>
</organism>
<dbReference type="RefSeq" id="WP_180908177.1">
    <property type="nucleotide sequence ID" value="NZ_CAIJDP010000060.1"/>
</dbReference>
<accession>A0A6V6YS94</accession>
<dbReference type="EMBL" id="CAIJDP010000060">
    <property type="protein sequence ID" value="CAD0002313.1"/>
    <property type="molecule type" value="Genomic_DNA"/>
</dbReference>
<name>A0A6V6YS94_9FLAO</name>
<sequence length="380" mass="45325">MTENELKYYFPYSIDKAYNFRELMGNKELLDKLQPEYERIFENGNYVSRIKDFDKNHYNLTKNKYIKENYNNWLNWYKNGRNIFSFSKELLQMLEKTDVGDVTYKSFNLPYDNFYVSLKQLEIPVSNDNTKIIDGVYVSIDRRAMENTFKDENPLIYLYAISFDFVGDFEEMKLKFYDKIWDSYGDGIGGVNFWHYSFYFINDEIESVLTIEDAISDTKKMFKSSYFPENSEEIEDYHLDAYNYQIDFIERTCKVLVNSLLYLSLPKEAQEITSSYPVDLPHNYNKKINFSVNNNDRKKIERKISENGFSKIKFVGSSFKDNNRNNFNRESEVSPHWRRGHWRNQLFGIALSEAKLIWIKPTIVNKENGEPQKGHIYTAE</sequence>
<proteinExistence type="predicted"/>
<dbReference type="Pfam" id="PF26125">
    <property type="entry name" value="AcrVA2-like"/>
    <property type="match status" value="1"/>
</dbReference>
<protein>
    <submittedName>
        <fullName evidence="1">Uncharacterized protein</fullName>
    </submittedName>
</protein>
<comment type="caution">
    <text evidence="1">The sequence shown here is derived from an EMBL/GenBank/DDBJ whole genome shotgun (WGS) entry which is preliminary data.</text>
</comment>
<reference evidence="1 2" key="1">
    <citation type="submission" date="2020-06" db="EMBL/GenBank/DDBJ databases">
        <authorList>
            <person name="Criscuolo A."/>
        </authorList>
    </citation>
    <scope>NUCLEOTIDE SEQUENCE [LARGE SCALE GENOMIC DNA]</scope>
    <source>
        <strain evidence="2">CIP 111411</strain>
    </source>
</reference>
<evidence type="ECO:0000313" key="2">
    <source>
        <dbReference type="Proteomes" id="UP000530060"/>
    </source>
</evidence>
<dbReference type="InterPro" id="IPR058915">
    <property type="entry name" value="AcrVA2-like"/>
</dbReference>
<gene>
    <name evidence="1" type="ORF">FLAT13_01049</name>
</gene>